<accession>A0A542XS11</accession>
<feature type="region of interest" description="Disordered" evidence="1">
    <location>
        <begin position="18"/>
        <end position="42"/>
    </location>
</feature>
<evidence type="ECO:0000313" key="3">
    <source>
        <dbReference type="Proteomes" id="UP000315983"/>
    </source>
</evidence>
<dbReference type="EMBL" id="VFOL01000001">
    <property type="protein sequence ID" value="TQL38443.1"/>
    <property type="molecule type" value="Genomic_DNA"/>
</dbReference>
<reference evidence="2 3" key="1">
    <citation type="submission" date="2019-06" db="EMBL/GenBank/DDBJ databases">
        <title>Sequencing the genomes of 1000 actinobacteria strains.</title>
        <authorList>
            <person name="Klenk H.-P."/>
        </authorList>
    </citation>
    <scope>NUCLEOTIDE SEQUENCE [LARGE SCALE GENOMIC DNA]</scope>
    <source>
        <strain evidence="2 3">DSM 44819</strain>
    </source>
</reference>
<protein>
    <submittedName>
        <fullName evidence="2">Uncharacterized protein</fullName>
    </submittedName>
</protein>
<feature type="compositionally biased region" description="Low complexity" evidence="1">
    <location>
        <begin position="24"/>
        <end position="42"/>
    </location>
</feature>
<gene>
    <name evidence="2" type="ORF">FB564_3643</name>
</gene>
<comment type="caution">
    <text evidence="2">The sequence shown here is derived from an EMBL/GenBank/DDBJ whole genome shotgun (WGS) entry which is preliminary data.</text>
</comment>
<sequence>MTTLGVGRSTRYRALWSDEGADQSSSVSGWGSSPSMSAEWVP</sequence>
<evidence type="ECO:0000313" key="2">
    <source>
        <dbReference type="EMBL" id="TQL38443.1"/>
    </source>
</evidence>
<organism evidence="2 3">
    <name type="scientific">Salinispora arenicola</name>
    <dbReference type="NCBI Taxonomy" id="168697"/>
    <lineage>
        <taxon>Bacteria</taxon>
        <taxon>Bacillati</taxon>
        <taxon>Actinomycetota</taxon>
        <taxon>Actinomycetes</taxon>
        <taxon>Micromonosporales</taxon>
        <taxon>Micromonosporaceae</taxon>
        <taxon>Salinispora</taxon>
    </lineage>
</organism>
<evidence type="ECO:0000256" key="1">
    <source>
        <dbReference type="SAM" id="MobiDB-lite"/>
    </source>
</evidence>
<proteinExistence type="predicted"/>
<dbReference type="AlphaFoldDB" id="A0A542XS11"/>
<name>A0A542XS11_SALAC</name>
<dbReference type="Proteomes" id="UP000315983">
    <property type="component" value="Unassembled WGS sequence"/>
</dbReference>